<dbReference type="Pfam" id="PF14520">
    <property type="entry name" value="HHH_5"/>
    <property type="match status" value="1"/>
</dbReference>
<keyword evidence="7 11" id="KW-0460">Magnesium</keyword>
<protein>
    <recommendedName>
        <fullName evidence="11">DNA ligase</fullName>
        <ecNumber evidence="11">6.5.1.2</ecNumber>
    </recommendedName>
    <alternativeName>
        <fullName evidence="11">Polydeoxyribonucleotide synthase [NAD(+)]</fullName>
    </alternativeName>
</protein>
<dbReference type="EMBL" id="BMOD01000005">
    <property type="protein sequence ID" value="GGJ32997.1"/>
    <property type="molecule type" value="Genomic_DNA"/>
</dbReference>
<accession>A0ABQ2D0P5</accession>
<feature type="binding site" evidence="11">
    <location>
        <position position="149"/>
    </location>
    <ligand>
        <name>NAD(+)</name>
        <dbReference type="ChEBI" id="CHEBI:57540"/>
    </ligand>
</feature>
<evidence type="ECO:0000256" key="2">
    <source>
        <dbReference type="ARBA" id="ARBA00022598"/>
    </source>
</evidence>
<dbReference type="InterPro" id="IPR001679">
    <property type="entry name" value="DNA_ligase"/>
</dbReference>
<dbReference type="EC" id="6.5.1.2" evidence="11"/>
<keyword evidence="14" id="KW-1185">Reference proteome</keyword>
<dbReference type="PANTHER" id="PTHR23389">
    <property type="entry name" value="CHROMOSOME TRANSMISSION FIDELITY FACTOR 18"/>
    <property type="match status" value="1"/>
</dbReference>
<proteinExistence type="inferred from homology"/>
<dbReference type="Proteomes" id="UP000632222">
    <property type="component" value="Unassembled WGS sequence"/>
</dbReference>
<dbReference type="PROSITE" id="PS01055">
    <property type="entry name" value="DNA_LIGASE_N1"/>
    <property type="match status" value="1"/>
</dbReference>
<keyword evidence="11" id="KW-0464">Manganese</keyword>
<feature type="active site" description="N6-AMP-lysine intermediate" evidence="11">
    <location>
        <position position="128"/>
    </location>
</feature>
<dbReference type="Gene3D" id="3.30.470.30">
    <property type="entry name" value="DNA ligase/mRNA capping enzyme"/>
    <property type="match status" value="1"/>
</dbReference>
<name>A0ABQ2D0P5_9DEIO</name>
<comment type="function">
    <text evidence="1 11">DNA ligase that catalyzes the formation of phosphodiester linkages between 5'-phosphoryl and 3'-hydroxyl groups in double-stranded DNA using NAD as a coenzyme and as the energy source for the reaction. It is essential for DNA replication and repair of damaged DNA.</text>
</comment>
<dbReference type="Pfam" id="PF12826">
    <property type="entry name" value="HHH_2"/>
    <property type="match status" value="1"/>
</dbReference>
<dbReference type="Gene3D" id="1.10.287.610">
    <property type="entry name" value="Helix hairpin bin"/>
    <property type="match status" value="1"/>
</dbReference>
<feature type="binding site" evidence="11">
    <location>
        <begin position="34"/>
        <end position="38"/>
    </location>
    <ligand>
        <name>NAD(+)</name>
        <dbReference type="ChEBI" id="CHEBI:57540"/>
    </ligand>
</feature>
<dbReference type="SUPFAM" id="SSF50249">
    <property type="entry name" value="Nucleic acid-binding proteins"/>
    <property type="match status" value="1"/>
</dbReference>
<dbReference type="InterPro" id="IPR041663">
    <property type="entry name" value="DisA/LigA_HHH"/>
</dbReference>
<feature type="binding site" evidence="11">
    <location>
        <position position="436"/>
    </location>
    <ligand>
        <name>Zn(2+)</name>
        <dbReference type="ChEBI" id="CHEBI:29105"/>
    </ligand>
</feature>
<feature type="binding site" evidence="11">
    <location>
        <position position="441"/>
    </location>
    <ligand>
        <name>Zn(2+)</name>
        <dbReference type="ChEBI" id="CHEBI:29105"/>
    </ligand>
</feature>
<dbReference type="Pfam" id="PF03120">
    <property type="entry name" value="OB_DNA_ligase"/>
    <property type="match status" value="1"/>
</dbReference>
<evidence type="ECO:0000256" key="5">
    <source>
        <dbReference type="ARBA" id="ARBA00022763"/>
    </source>
</evidence>
<dbReference type="SMART" id="SM00292">
    <property type="entry name" value="BRCT"/>
    <property type="match status" value="1"/>
</dbReference>
<dbReference type="InterPro" id="IPR018239">
    <property type="entry name" value="DNA_ligase_AS"/>
</dbReference>
<dbReference type="Gene3D" id="2.40.50.140">
    <property type="entry name" value="Nucleic acid-binding proteins"/>
    <property type="match status" value="1"/>
</dbReference>
<dbReference type="InterPro" id="IPR013840">
    <property type="entry name" value="DNAligase_N"/>
</dbReference>
<feature type="binding site" evidence="11">
    <location>
        <position position="418"/>
    </location>
    <ligand>
        <name>Zn(2+)</name>
        <dbReference type="ChEBI" id="CHEBI:29105"/>
    </ligand>
</feature>
<dbReference type="InterPro" id="IPR001357">
    <property type="entry name" value="BRCT_dom"/>
</dbReference>
<evidence type="ECO:0000256" key="4">
    <source>
        <dbReference type="ARBA" id="ARBA00022723"/>
    </source>
</evidence>
<dbReference type="CDD" id="cd00114">
    <property type="entry name" value="LIGANc"/>
    <property type="match status" value="1"/>
</dbReference>
<comment type="catalytic activity">
    <reaction evidence="10 11">
        <text>NAD(+) + (deoxyribonucleotide)n-3'-hydroxyl + 5'-phospho-(deoxyribonucleotide)m = (deoxyribonucleotide)n+m + AMP + beta-nicotinamide D-nucleotide.</text>
        <dbReference type="EC" id="6.5.1.2"/>
    </reaction>
</comment>
<dbReference type="Gene3D" id="3.40.50.10190">
    <property type="entry name" value="BRCT domain"/>
    <property type="match status" value="1"/>
</dbReference>
<keyword evidence="6 11" id="KW-0862">Zinc</keyword>
<feature type="domain" description="BRCT" evidence="12">
    <location>
        <begin position="598"/>
        <end position="679"/>
    </location>
</feature>
<keyword evidence="8 11" id="KW-0520">NAD</keyword>
<keyword evidence="4 11" id="KW-0479">Metal-binding</keyword>
<evidence type="ECO:0000256" key="7">
    <source>
        <dbReference type="ARBA" id="ARBA00022842"/>
    </source>
</evidence>
<evidence type="ECO:0000256" key="11">
    <source>
        <dbReference type="HAMAP-Rule" id="MF_01588"/>
    </source>
</evidence>
<feature type="binding site" evidence="11">
    <location>
        <position position="324"/>
    </location>
    <ligand>
        <name>NAD(+)</name>
        <dbReference type="ChEBI" id="CHEBI:57540"/>
    </ligand>
</feature>
<dbReference type="InterPro" id="IPR036420">
    <property type="entry name" value="BRCT_dom_sf"/>
</dbReference>
<dbReference type="NCBIfam" id="TIGR00575">
    <property type="entry name" value="dnlj"/>
    <property type="match status" value="1"/>
</dbReference>
<keyword evidence="2 11" id="KW-0436">Ligase</keyword>
<dbReference type="Pfam" id="PF01653">
    <property type="entry name" value="DNA_ligase_aden"/>
    <property type="match status" value="1"/>
</dbReference>
<organism evidence="13 14">
    <name type="scientific">Deinococcus roseus</name>
    <dbReference type="NCBI Taxonomy" id="392414"/>
    <lineage>
        <taxon>Bacteria</taxon>
        <taxon>Thermotogati</taxon>
        <taxon>Deinococcota</taxon>
        <taxon>Deinococci</taxon>
        <taxon>Deinococcales</taxon>
        <taxon>Deinococcaceae</taxon>
        <taxon>Deinococcus</taxon>
    </lineage>
</organism>
<dbReference type="SMART" id="SM00278">
    <property type="entry name" value="HhH1"/>
    <property type="match status" value="3"/>
</dbReference>
<dbReference type="SUPFAM" id="SSF47781">
    <property type="entry name" value="RuvA domain 2-like"/>
    <property type="match status" value="1"/>
</dbReference>
<evidence type="ECO:0000256" key="8">
    <source>
        <dbReference type="ARBA" id="ARBA00023027"/>
    </source>
</evidence>
<evidence type="ECO:0000256" key="10">
    <source>
        <dbReference type="ARBA" id="ARBA00034005"/>
    </source>
</evidence>
<reference evidence="14" key="1">
    <citation type="journal article" date="2019" name="Int. J. Syst. Evol. Microbiol.">
        <title>The Global Catalogue of Microorganisms (GCM) 10K type strain sequencing project: providing services to taxonomists for standard genome sequencing and annotation.</title>
        <authorList>
            <consortium name="The Broad Institute Genomics Platform"/>
            <consortium name="The Broad Institute Genome Sequencing Center for Infectious Disease"/>
            <person name="Wu L."/>
            <person name="Ma J."/>
        </authorList>
    </citation>
    <scope>NUCLEOTIDE SEQUENCE [LARGE SCALE GENOMIC DNA]</scope>
    <source>
        <strain evidence="14">JCM 14370</strain>
    </source>
</reference>
<dbReference type="InterPro" id="IPR012340">
    <property type="entry name" value="NA-bd_OB-fold"/>
</dbReference>
<comment type="caution">
    <text evidence="13">The sequence shown here is derived from an EMBL/GenBank/DDBJ whole genome shotgun (WGS) entry which is preliminary data.</text>
</comment>
<dbReference type="SUPFAM" id="SSF52113">
    <property type="entry name" value="BRCT domain"/>
    <property type="match status" value="1"/>
</dbReference>
<evidence type="ECO:0000256" key="3">
    <source>
        <dbReference type="ARBA" id="ARBA00022705"/>
    </source>
</evidence>
<dbReference type="Gene3D" id="6.20.10.30">
    <property type="match status" value="1"/>
</dbReference>
<dbReference type="InterPro" id="IPR004149">
    <property type="entry name" value="Znf_DNAligase_C4"/>
</dbReference>
<dbReference type="SUPFAM" id="SSF56091">
    <property type="entry name" value="DNA ligase/mRNA capping enzyme, catalytic domain"/>
    <property type="match status" value="1"/>
</dbReference>
<dbReference type="GO" id="GO:0016874">
    <property type="term" value="F:ligase activity"/>
    <property type="evidence" value="ECO:0007669"/>
    <property type="project" value="UniProtKB-KW"/>
</dbReference>
<feature type="binding site" evidence="11">
    <location>
        <position position="421"/>
    </location>
    <ligand>
        <name>Zn(2+)</name>
        <dbReference type="ChEBI" id="CHEBI:29105"/>
    </ligand>
</feature>
<comment type="similarity">
    <text evidence="11">Belongs to the NAD-dependent DNA ligase family. LigA subfamily.</text>
</comment>
<feature type="binding site" evidence="11">
    <location>
        <begin position="93"/>
        <end position="94"/>
    </location>
    <ligand>
        <name>NAD(+)</name>
        <dbReference type="ChEBI" id="CHEBI:57540"/>
    </ligand>
</feature>
<dbReference type="PANTHER" id="PTHR23389:SF9">
    <property type="entry name" value="DNA LIGASE"/>
    <property type="match status" value="1"/>
</dbReference>
<evidence type="ECO:0000259" key="12">
    <source>
        <dbReference type="PROSITE" id="PS50172"/>
    </source>
</evidence>
<feature type="binding site" evidence="11">
    <location>
        <position position="126"/>
    </location>
    <ligand>
        <name>NAD(+)</name>
        <dbReference type="ChEBI" id="CHEBI:57540"/>
    </ligand>
</feature>
<dbReference type="Gene3D" id="1.10.150.20">
    <property type="entry name" value="5' to 3' exonuclease, C-terminal subdomain"/>
    <property type="match status" value="2"/>
</dbReference>
<dbReference type="PIRSF" id="PIRSF001604">
    <property type="entry name" value="LigA"/>
    <property type="match status" value="1"/>
</dbReference>
<keyword evidence="5 11" id="KW-0227">DNA damage</keyword>
<dbReference type="InterPro" id="IPR010994">
    <property type="entry name" value="RuvA_2-like"/>
</dbReference>
<keyword evidence="3 11" id="KW-0235">DNA replication</keyword>
<dbReference type="PROSITE" id="PS50172">
    <property type="entry name" value="BRCT"/>
    <property type="match status" value="1"/>
</dbReference>
<dbReference type="Pfam" id="PF03119">
    <property type="entry name" value="DNA_ligase_ZBD"/>
    <property type="match status" value="1"/>
</dbReference>
<evidence type="ECO:0000313" key="13">
    <source>
        <dbReference type="EMBL" id="GGJ32997.1"/>
    </source>
</evidence>
<dbReference type="Pfam" id="PF00533">
    <property type="entry name" value="BRCT"/>
    <property type="match status" value="1"/>
</dbReference>
<comment type="cofactor">
    <cofactor evidence="11">
        <name>Mg(2+)</name>
        <dbReference type="ChEBI" id="CHEBI:18420"/>
    </cofactor>
    <cofactor evidence="11">
        <name>Mn(2+)</name>
        <dbReference type="ChEBI" id="CHEBI:29035"/>
    </cofactor>
</comment>
<evidence type="ECO:0000256" key="9">
    <source>
        <dbReference type="ARBA" id="ARBA00023204"/>
    </source>
</evidence>
<keyword evidence="9 11" id="KW-0234">DNA repair</keyword>
<dbReference type="InterPro" id="IPR013839">
    <property type="entry name" value="DNAligase_adenylation"/>
</dbReference>
<evidence type="ECO:0000256" key="1">
    <source>
        <dbReference type="ARBA" id="ARBA00004067"/>
    </source>
</evidence>
<gene>
    <name evidence="11 13" type="primary">ligA</name>
    <name evidence="13" type="ORF">GCM10008938_19060</name>
</gene>
<dbReference type="SMART" id="SM00532">
    <property type="entry name" value="LIGANc"/>
    <property type="match status" value="1"/>
</dbReference>
<dbReference type="InterPro" id="IPR003583">
    <property type="entry name" value="Hlx-hairpin-Hlx_DNA-bd_motif"/>
</dbReference>
<sequence>MLLMSNQEHYLSLVNEIQEHNRRYYLQDNPLVSDAEYDQLMRELRSLEEQHPDWIVKDSPTQTVGADTEEAAEHALLARSPFAPIQHLHRMTSLDNAFDDADLQSFEDRINRVLGTSGQTYHYTCELKIDGLSINVHYHNGNLIWAATRGNGVIGEDVTQNLLTIPGIPRKLEGVPEHLEVRGEVFMTKEEFLRLNAEAEELGGTVFKNPRNAAAGSLRQKDASITASRKLQVNFYALGSTEGLSIQTQWDLLTWLQGHGFQTNPYSKRVQGWQEATDYHREMIQQRPQFPVDADGSVIKVDRFDLQNELGFTSRAPRWAIAYKFPVEEARTVLRDITINVGRTGKLAPLAVLDPVDVEGSTVARATLHNEDFIRDLDLHLGDTVVIRKAGGVIPEIVRVVTELRPEGSVLFQFPKECPVCHHEVTRDPENADTYCVNPECPSQSYQRILHFIHKGAMDIAGMGEKTLEQLVNTGIVKSVADLYDLNLETLLKIERMGEKNATKLLQQLQDSKTRPLSRLIFGLGIRYVGARNAELLEKHFPDLDALLNASEQTLCNIPGLGDRIAESVYHALQDQNMRDVVERLRGQGLNFKSTFEAAGEELAGLTFVITGSLSQPRDDVKKRLERLGARVTGSVTKKTDYVLAGEDAGSKLDKARDLGVKVIDETTLDALIAEKTKA</sequence>
<evidence type="ECO:0000256" key="6">
    <source>
        <dbReference type="ARBA" id="ARBA00022833"/>
    </source>
</evidence>
<feature type="binding site" evidence="11">
    <location>
        <position position="300"/>
    </location>
    <ligand>
        <name>NAD(+)</name>
        <dbReference type="ChEBI" id="CHEBI:57540"/>
    </ligand>
</feature>
<feature type="binding site" evidence="11">
    <location>
        <position position="184"/>
    </location>
    <ligand>
        <name>NAD(+)</name>
        <dbReference type="ChEBI" id="CHEBI:57540"/>
    </ligand>
</feature>
<dbReference type="InterPro" id="IPR004150">
    <property type="entry name" value="NAD_DNA_ligase_OB"/>
</dbReference>
<dbReference type="NCBIfam" id="NF005932">
    <property type="entry name" value="PRK07956.1"/>
    <property type="match status" value="1"/>
</dbReference>
<evidence type="ECO:0000313" key="14">
    <source>
        <dbReference type="Proteomes" id="UP000632222"/>
    </source>
</evidence>
<dbReference type="HAMAP" id="MF_01588">
    <property type="entry name" value="DNA_ligase_A"/>
    <property type="match status" value="1"/>
</dbReference>